<dbReference type="RefSeq" id="XP_001019699.2">
    <property type="nucleotide sequence ID" value="XM_001019699.2"/>
</dbReference>
<keyword evidence="5 7" id="KW-0472">Membrane</keyword>
<keyword evidence="3 7" id="KW-0812">Transmembrane</keyword>
<feature type="transmembrane region" description="Helical" evidence="7">
    <location>
        <begin position="122"/>
        <end position="141"/>
    </location>
</feature>
<dbReference type="InParanoid" id="I7M272"/>
<evidence type="ECO:0000256" key="3">
    <source>
        <dbReference type="ARBA" id="ARBA00022692"/>
    </source>
</evidence>
<feature type="transmembrane region" description="Helical" evidence="7">
    <location>
        <begin position="178"/>
        <end position="200"/>
    </location>
</feature>
<gene>
    <name evidence="8" type="ORF">TTHERM_00136180</name>
</gene>
<dbReference type="eggNOG" id="KOG2504">
    <property type="taxonomic scope" value="Eukaryota"/>
</dbReference>
<dbReference type="OrthoDB" id="410267at2759"/>
<evidence type="ECO:0000256" key="4">
    <source>
        <dbReference type="ARBA" id="ARBA00022989"/>
    </source>
</evidence>
<feature type="transmembrane region" description="Helical" evidence="7">
    <location>
        <begin position="461"/>
        <end position="481"/>
    </location>
</feature>
<dbReference type="SUPFAM" id="SSF103473">
    <property type="entry name" value="MFS general substrate transporter"/>
    <property type="match status" value="2"/>
</dbReference>
<dbReference type="GeneID" id="7823014"/>
<dbReference type="InterPro" id="IPR052983">
    <property type="entry name" value="MFS_Riboflavin_Transporter"/>
</dbReference>
<evidence type="ECO:0000313" key="9">
    <source>
        <dbReference type="Proteomes" id="UP000009168"/>
    </source>
</evidence>
<feature type="transmembrane region" description="Helical" evidence="7">
    <location>
        <begin position="428"/>
        <end position="449"/>
    </location>
</feature>
<feature type="transmembrane region" description="Helical" evidence="7">
    <location>
        <begin position="584"/>
        <end position="603"/>
    </location>
</feature>
<proteinExistence type="predicted"/>
<feature type="transmembrane region" description="Helical" evidence="7">
    <location>
        <begin position="518"/>
        <end position="539"/>
    </location>
</feature>
<dbReference type="PANTHER" id="PTHR43385">
    <property type="entry name" value="RIBOFLAVIN TRANSPORTER RIBJ"/>
    <property type="match status" value="1"/>
</dbReference>
<dbReference type="Gene3D" id="1.20.1250.20">
    <property type="entry name" value="MFS general substrate transporter like domains"/>
    <property type="match status" value="2"/>
</dbReference>
<dbReference type="InterPro" id="IPR036259">
    <property type="entry name" value="MFS_trans_sf"/>
</dbReference>
<protein>
    <submittedName>
        <fullName evidence="8">MFS transporter</fullName>
    </submittedName>
</protein>
<keyword evidence="4 7" id="KW-1133">Transmembrane helix</keyword>
<name>I7M272_TETTS</name>
<evidence type="ECO:0000313" key="8">
    <source>
        <dbReference type="EMBL" id="EAR99454.2"/>
    </source>
</evidence>
<sequence length="645" mass="73705">MDNVQSYQFYKQYLVFLYIYKSYWHLHKTYIQIKNLISKQLKTCTIYKTKSQFILLFLQMISQEKQITKSKFDIMFLKGILTILGGFLIHLTCGTLYMWGVINIYVTSYLRLNGNPDLSIDLGSGIFPFMMVAVACGVPVGMKAIKYVGSARLVCYVCSLIASLCILLVSYAKVFWLFVIIYGIIFGFFTGIMYMVPIYLGQLYFPNRRGLVSGFILTGYGLGSLIYSQFFFYIVNPNNLKAKKAGDGGSYFFGDTASVANAVPEALRWLSLMYVLQLLIGSSLLFEHPNSVGTKQKELRAQLKLKRKEQEELKLKNGDANKNQIEMIQNTEKDIEQQIQKQDQVDNQQIQQVNTYGYIQTESDPQNKPLRPQMFESQADQQQLQKVSNADCNDGKTNISEEEMNERIQFYRKLGAPSIKEALKTKEFYISQIIILLACGLGLLLSGNYKKYGQQHFTNDKVLTIIGSVASAANGCSRFLWASLLDKISFRKVISVILVAQIILSVTLQFSVQNEYFYLVWVFFVSCCLGGLFGIYPVYSTLLFGSRVGSEIYGTYWLSVSAANFIQFGFVYNQEKNIKFSGIFYIYFAFNIVALIIIIFAKMQLDWSKYYLRNSQHSNNAILPHHEKIISKESQSNEALDKQKN</sequence>
<dbReference type="PANTHER" id="PTHR43385:SF1">
    <property type="entry name" value="RIBOFLAVIN TRANSPORTER RIBJ"/>
    <property type="match status" value="1"/>
</dbReference>
<evidence type="ECO:0000256" key="6">
    <source>
        <dbReference type="SAM" id="Coils"/>
    </source>
</evidence>
<comment type="subcellular location">
    <subcellularLocation>
        <location evidence="1">Membrane</location>
        <topology evidence="1">Multi-pass membrane protein</topology>
    </subcellularLocation>
</comment>
<organism evidence="8 9">
    <name type="scientific">Tetrahymena thermophila (strain SB210)</name>
    <dbReference type="NCBI Taxonomy" id="312017"/>
    <lineage>
        <taxon>Eukaryota</taxon>
        <taxon>Sar</taxon>
        <taxon>Alveolata</taxon>
        <taxon>Ciliophora</taxon>
        <taxon>Intramacronucleata</taxon>
        <taxon>Oligohymenophorea</taxon>
        <taxon>Hymenostomatida</taxon>
        <taxon>Tetrahymenina</taxon>
        <taxon>Tetrahymenidae</taxon>
        <taxon>Tetrahymena</taxon>
    </lineage>
</organism>
<dbReference type="GO" id="GO:0016020">
    <property type="term" value="C:membrane"/>
    <property type="evidence" value="ECO:0007669"/>
    <property type="project" value="UniProtKB-SubCell"/>
</dbReference>
<evidence type="ECO:0000256" key="2">
    <source>
        <dbReference type="ARBA" id="ARBA00022448"/>
    </source>
</evidence>
<keyword evidence="9" id="KW-1185">Reference proteome</keyword>
<accession>I7M272</accession>
<feature type="coiled-coil region" evidence="6">
    <location>
        <begin position="296"/>
        <end position="348"/>
    </location>
</feature>
<dbReference type="EMBL" id="GG662639">
    <property type="protein sequence ID" value="EAR99454.2"/>
    <property type="molecule type" value="Genomic_DNA"/>
</dbReference>
<feature type="transmembrane region" description="Helical" evidence="7">
    <location>
        <begin position="551"/>
        <end position="572"/>
    </location>
</feature>
<evidence type="ECO:0000256" key="1">
    <source>
        <dbReference type="ARBA" id="ARBA00004141"/>
    </source>
</evidence>
<dbReference type="FunCoup" id="I7M272">
    <property type="interactions" value="2"/>
</dbReference>
<evidence type="ECO:0000256" key="5">
    <source>
        <dbReference type="ARBA" id="ARBA00023136"/>
    </source>
</evidence>
<reference evidence="9" key="1">
    <citation type="journal article" date="2006" name="PLoS Biol.">
        <title>Macronuclear genome sequence of the ciliate Tetrahymena thermophila, a model eukaryote.</title>
        <authorList>
            <person name="Eisen J.A."/>
            <person name="Coyne R.S."/>
            <person name="Wu M."/>
            <person name="Wu D."/>
            <person name="Thiagarajan M."/>
            <person name="Wortman J.R."/>
            <person name="Badger J.H."/>
            <person name="Ren Q."/>
            <person name="Amedeo P."/>
            <person name="Jones K.M."/>
            <person name="Tallon L.J."/>
            <person name="Delcher A.L."/>
            <person name="Salzberg S.L."/>
            <person name="Silva J.C."/>
            <person name="Haas B.J."/>
            <person name="Majoros W.H."/>
            <person name="Farzad M."/>
            <person name="Carlton J.M."/>
            <person name="Smith R.K. Jr."/>
            <person name="Garg J."/>
            <person name="Pearlman R.E."/>
            <person name="Karrer K.M."/>
            <person name="Sun L."/>
            <person name="Manning G."/>
            <person name="Elde N.C."/>
            <person name="Turkewitz A.P."/>
            <person name="Asai D.J."/>
            <person name="Wilkes D.E."/>
            <person name="Wang Y."/>
            <person name="Cai H."/>
            <person name="Collins K."/>
            <person name="Stewart B.A."/>
            <person name="Lee S.R."/>
            <person name="Wilamowska K."/>
            <person name="Weinberg Z."/>
            <person name="Ruzzo W.L."/>
            <person name="Wloga D."/>
            <person name="Gaertig J."/>
            <person name="Frankel J."/>
            <person name="Tsao C.-C."/>
            <person name="Gorovsky M.A."/>
            <person name="Keeling P.J."/>
            <person name="Waller R.F."/>
            <person name="Patron N.J."/>
            <person name="Cherry J.M."/>
            <person name="Stover N.A."/>
            <person name="Krieger C.J."/>
            <person name="del Toro C."/>
            <person name="Ryder H.F."/>
            <person name="Williamson S.C."/>
            <person name="Barbeau R.A."/>
            <person name="Hamilton E.P."/>
            <person name="Orias E."/>
        </authorList>
    </citation>
    <scope>NUCLEOTIDE SEQUENCE [LARGE SCALE GENOMIC DNA]</scope>
    <source>
        <strain evidence="9">SB210</strain>
    </source>
</reference>
<dbReference type="Proteomes" id="UP000009168">
    <property type="component" value="Unassembled WGS sequence"/>
</dbReference>
<feature type="transmembrane region" description="Helical" evidence="7">
    <location>
        <begin position="266"/>
        <end position="286"/>
    </location>
</feature>
<feature type="transmembrane region" description="Helical" evidence="7">
    <location>
        <begin position="153"/>
        <end position="172"/>
    </location>
</feature>
<feature type="transmembrane region" description="Helical" evidence="7">
    <location>
        <begin position="493"/>
        <end position="512"/>
    </location>
</feature>
<dbReference type="AlphaFoldDB" id="I7M272"/>
<feature type="transmembrane region" description="Helical" evidence="7">
    <location>
        <begin position="212"/>
        <end position="235"/>
    </location>
</feature>
<keyword evidence="6" id="KW-0175">Coiled coil</keyword>
<feature type="transmembrane region" description="Helical" evidence="7">
    <location>
        <begin position="75"/>
        <end position="102"/>
    </location>
</feature>
<dbReference type="KEGG" id="tet:TTHERM_00136180"/>
<keyword evidence="2" id="KW-0813">Transport</keyword>
<evidence type="ECO:0000256" key="7">
    <source>
        <dbReference type="SAM" id="Phobius"/>
    </source>
</evidence>